<accession>T1G0S2</accession>
<proteinExistence type="predicted"/>
<gene>
    <name evidence="2" type="primary">20214670</name>
    <name evidence="1" type="ORF">HELRODRAFT_71835</name>
</gene>
<evidence type="ECO:0000313" key="3">
    <source>
        <dbReference type="Proteomes" id="UP000015101"/>
    </source>
</evidence>
<dbReference type="InParanoid" id="T1G0S2"/>
<keyword evidence="3" id="KW-1185">Reference proteome</keyword>
<sequence length="71" mass="8324">PKRVKKLAPEMCFCYICGNQYTIASLPIHEKQCLAKWKIVNSKLPKHLKRFLPKKPQILIKNMVDNLTRFA</sequence>
<dbReference type="Proteomes" id="UP000015101">
    <property type="component" value="Unassembled WGS sequence"/>
</dbReference>
<dbReference type="EMBL" id="KB095858">
    <property type="protein sequence ID" value="ESO10555.1"/>
    <property type="molecule type" value="Genomic_DNA"/>
</dbReference>
<dbReference type="GeneID" id="20214670"/>
<dbReference type="EMBL" id="AMQM01002643">
    <property type="status" value="NOT_ANNOTATED_CDS"/>
    <property type="molecule type" value="Genomic_DNA"/>
</dbReference>
<dbReference type="OrthoDB" id="265955at2759"/>
<dbReference type="AlphaFoldDB" id="T1G0S2"/>
<dbReference type="RefSeq" id="XP_009010824.1">
    <property type="nucleotide sequence ID" value="XM_009012576.1"/>
</dbReference>
<reference evidence="3" key="1">
    <citation type="submission" date="2012-12" db="EMBL/GenBank/DDBJ databases">
        <authorList>
            <person name="Hellsten U."/>
            <person name="Grimwood J."/>
            <person name="Chapman J.A."/>
            <person name="Shapiro H."/>
            <person name="Aerts A."/>
            <person name="Otillar R.P."/>
            <person name="Terry A.Y."/>
            <person name="Boore J.L."/>
            <person name="Simakov O."/>
            <person name="Marletaz F."/>
            <person name="Cho S.-J."/>
            <person name="Edsinger-Gonzales E."/>
            <person name="Havlak P."/>
            <person name="Kuo D.-H."/>
            <person name="Larsson T."/>
            <person name="Lv J."/>
            <person name="Arendt D."/>
            <person name="Savage R."/>
            <person name="Osoegawa K."/>
            <person name="de Jong P."/>
            <person name="Lindberg D.R."/>
            <person name="Seaver E.C."/>
            <person name="Weisblat D.A."/>
            <person name="Putnam N.H."/>
            <person name="Grigoriev I.V."/>
            <person name="Rokhsar D.S."/>
        </authorList>
    </citation>
    <scope>NUCLEOTIDE SEQUENCE</scope>
</reference>
<reference evidence="1 3" key="2">
    <citation type="journal article" date="2013" name="Nature">
        <title>Insights into bilaterian evolution from three spiralian genomes.</title>
        <authorList>
            <person name="Simakov O."/>
            <person name="Marletaz F."/>
            <person name="Cho S.J."/>
            <person name="Edsinger-Gonzales E."/>
            <person name="Havlak P."/>
            <person name="Hellsten U."/>
            <person name="Kuo D.H."/>
            <person name="Larsson T."/>
            <person name="Lv J."/>
            <person name="Arendt D."/>
            <person name="Savage R."/>
            <person name="Osoegawa K."/>
            <person name="de Jong P."/>
            <person name="Grimwood J."/>
            <person name="Chapman J.A."/>
            <person name="Shapiro H."/>
            <person name="Aerts A."/>
            <person name="Otillar R.P."/>
            <person name="Terry A.Y."/>
            <person name="Boore J.L."/>
            <person name="Grigoriev I.V."/>
            <person name="Lindberg D.R."/>
            <person name="Seaver E.C."/>
            <person name="Weisblat D.A."/>
            <person name="Putnam N.H."/>
            <person name="Rokhsar D.S."/>
        </authorList>
    </citation>
    <scope>NUCLEOTIDE SEQUENCE</scope>
</reference>
<dbReference type="KEGG" id="hro:HELRODRAFT_71835"/>
<evidence type="ECO:0008006" key="4">
    <source>
        <dbReference type="Google" id="ProtNLM"/>
    </source>
</evidence>
<name>T1G0S2_HELRO</name>
<evidence type="ECO:0000313" key="2">
    <source>
        <dbReference type="EnsemblMetazoa" id="HelroP71835"/>
    </source>
</evidence>
<dbReference type="STRING" id="6412.T1G0S2"/>
<dbReference type="CTD" id="20214670"/>
<dbReference type="EnsemblMetazoa" id="HelroT71835">
    <property type="protein sequence ID" value="HelroP71835"/>
    <property type="gene ID" value="HelroG71835"/>
</dbReference>
<dbReference type="OMA" id="KWHAENN"/>
<dbReference type="HOGENOM" id="CLU_2747327_0_0_1"/>
<protein>
    <recommendedName>
        <fullName evidence="4">Zinc finger protein 474</fullName>
    </recommendedName>
</protein>
<evidence type="ECO:0000313" key="1">
    <source>
        <dbReference type="EMBL" id="ESO10555.1"/>
    </source>
</evidence>
<organism evidence="2 3">
    <name type="scientific">Helobdella robusta</name>
    <name type="common">Californian leech</name>
    <dbReference type="NCBI Taxonomy" id="6412"/>
    <lineage>
        <taxon>Eukaryota</taxon>
        <taxon>Metazoa</taxon>
        <taxon>Spiralia</taxon>
        <taxon>Lophotrochozoa</taxon>
        <taxon>Annelida</taxon>
        <taxon>Clitellata</taxon>
        <taxon>Hirudinea</taxon>
        <taxon>Rhynchobdellida</taxon>
        <taxon>Glossiphoniidae</taxon>
        <taxon>Helobdella</taxon>
    </lineage>
</organism>
<reference evidence="2" key="3">
    <citation type="submission" date="2015-06" db="UniProtKB">
        <authorList>
            <consortium name="EnsemblMetazoa"/>
        </authorList>
    </citation>
    <scope>IDENTIFICATION</scope>
</reference>